<dbReference type="InterPro" id="IPR023210">
    <property type="entry name" value="NADP_OxRdtase_dom"/>
</dbReference>
<evidence type="ECO:0000313" key="3">
    <source>
        <dbReference type="Proteomes" id="UP001217089"/>
    </source>
</evidence>
<dbReference type="SUPFAM" id="SSF51430">
    <property type="entry name" value="NAD(P)-linked oxidoreductase"/>
    <property type="match status" value="1"/>
</dbReference>
<proteinExistence type="predicted"/>
<name>A0ABQ9EEU1_TEGGR</name>
<evidence type="ECO:0000259" key="1">
    <source>
        <dbReference type="Pfam" id="PF00248"/>
    </source>
</evidence>
<keyword evidence="3" id="KW-1185">Reference proteome</keyword>
<dbReference type="Pfam" id="PF00248">
    <property type="entry name" value="Aldo_ket_red"/>
    <property type="match status" value="1"/>
</dbReference>
<dbReference type="Proteomes" id="UP001217089">
    <property type="component" value="Unassembled WGS sequence"/>
</dbReference>
<feature type="domain" description="NADP-dependent oxidoreductase" evidence="1">
    <location>
        <begin position="30"/>
        <end position="67"/>
    </location>
</feature>
<accession>A0ABQ9EEU1</accession>
<gene>
    <name evidence="2" type="ORF">KUTeg_018610</name>
</gene>
<dbReference type="InterPro" id="IPR036812">
    <property type="entry name" value="NAD(P)_OxRdtase_dom_sf"/>
</dbReference>
<comment type="caution">
    <text evidence="2">The sequence shown here is derived from an EMBL/GenBank/DDBJ whole genome shotgun (WGS) entry which is preliminary data.</text>
</comment>
<evidence type="ECO:0000313" key="2">
    <source>
        <dbReference type="EMBL" id="KAJ8303817.1"/>
    </source>
</evidence>
<sequence>MLKETELAYNSSYPIHLNVKKNAGSFLYLGKTISQVSLRWLIQKNVVSSVIFGATSIQQLEDNMGASGGWSLTLEELFI</sequence>
<organism evidence="2 3">
    <name type="scientific">Tegillarca granosa</name>
    <name type="common">Malaysian cockle</name>
    <name type="synonym">Anadara granosa</name>
    <dbReference type="NCBI Taxonomy" id="220873"/>
    <lineage>
        <taxon>Eukaryota</taxon>
        <taxon>Metazoa</taxon>
        <taxon>Spiralia</taxon>
        <taxon>Lophotrochozoa</taxon>
        <taxon>Mollusca</taxon>
        <taxon>Bivalvia</taxon>
        <taxon>Autobranchia</taxon>
        <taxon>Pteriomorphia</taxon>
        <taxon>Arcoida</taxon>
        <taxon>Arcoidea</taxon>
        <taxon>Arcidae</taxon>
        <taxon>Tegillarca</taxon>
    </lineage>
</organism>
<dbReference type="EMBL" id="JARBDR010000904">
    <property type="protein sequence ID" value="KAJ8303817.1"/>
    <property type="molecule type" value="Genomic_DNA"/>
</dbReference>
<protein>
    <recommendedName>
        <fullName evidence="1">NADP-dependent oxidoreductase domain-containing protein</fullName>
    </recommendedName>
</protein>
<dbReference type="Gene3D" id="3.20.20.100">
    <property type="entry name" value="NADP-dependent oxidoreductase domain"/>
    <property type="match status" value="1"/>
</dbReference>
<reference evidence="2 3" key="1">
    <citation type="submission" date="2022-12" db="EMBL/GenBank/DDBJ databases">
        <title>Chromosome-level genome of Tegillarca granosa.</title>
        <authorList>
            <person name="Kim J."/>
        </authorList>
    </citation>
    <scope>NUCLEOTIDE SEQUENCE [LARGE SCALE GENOMIC DNA]</scope>
    <source>
        <strain evidence="2">Teg-2019</strain>
        <tissue evidence="2">Adductor muscle</tissue>
    </source>
</reference>